<gene>
    <name evidence="8" type="ORF">COW36_00920</name>
</gene>
<comment type="caution">
    <text evidence="8">The sequence shown here is derived from an EMBL/GenBank/DDBJ whole genome shotgun (WGS) entry which is preliminary data.</text>
</comment>
<dbReference type="AlphaFoldDB" id="A0A2M7GBB8"/>
<evidence type="ECO:0000256" key="3">
    <source>
        <dbReference type="ARBA" id="ARBA00022989"/>
    </source>
</evidence>
<keyword evidence="8" id="KW-0067">ATP-binding</keyword>
<dbReference type="InterPro" id="IPR011527">
    <property type="entry name" value="ABC1_TM_dom"/>
</dbReference>
<protein>
    <submittedName>
        <fullName evidence="8">ABC transporter ATP-binding protein</fullName>
    </submittedName>
</protein>
<keyword evidence="8" id="KW-0547">Nucleotide-binding</keyword>
<reference evidence="8 9" key="1">
    <citation type="submission" date="2017-09" db="EMBL/GenBank/DDBJ databases">
        <title>Depth-based differentiation of microbial function through sediment-hosted aquifers and enrichment of novel symbionts in the deep terrestrial subsurface.</title>
        <authorList>
            <person name="Probst A.J."/>
            <person name="Ladd B."/>
            <person name="Jarett J.K."/>
            <person name="Geller-Mcgrath D.E."/>
            <person name="Sieber C.M."/>
            <person name="Emerson J.B."/>
            <person name="Anantharaman K."/>
            <person name="Thomas B.C."/>
            <person name="Malmstrom R."/>
            <person name="Stieglmeier M."/>
            <person name="Klingl A."/>
            <person name="Woyke T."/>
            <person name="Ryan C.M."/>
            <person name="Banfield J.F."/>
        </authorList>
    </citation>
    <scope>NUCLEOTIDE SEQUENCE [LARGE SCALE GENOMIC DNA]</scope>
    <source>
        <strain evidence="8">CG17_big_fil_post_rev_8_21_14_2_50_48_46</strain>
    </source>
</reference>
<evidence type="ECO:0000256" key="4">
    <source>
        <dbReference type="ARBA" id="ARBA00023136"/>
    </source>
</evidence>
<evidence type="ECO:0000256" key="1">
    <source>
        <dbReference type="ARBA" id="ARBA00004651"/>
    </source>
</evidence>
<dbReference type="PANTHER" id="PTHR43394:SF4">
    <property type="entry name" value="TOXIN SECRETION ABC TRANSPORTER ATP-BINDING PROTEIN"/>
    <property type="match status" value="1"/>
</dbReference>
<dbReference type="PROSITE" id="PS50893">
    <property type="entry name" value="ABC_TRANSPORTER_2"/>
    <property type="match status" value="1"/>
</dbReference>
<evidence type="ECO:0000313" key="8">
    <source>
        <dbReference type="EMBL" id="PIW19430.1"/>
    </source>
</evidence>
<feature type="domain" description="ABC transmembrane type-1" evidence="7">
    <location>
        <begin position="188"/>
        <end position="469"/>
    </location>
</feature>
<evidence type="ECO:0000256" key="5">
    <source>
        <dbReference type="SAM" id="Phobius"/>
    </source>
</evidence>
<comment type="subcellular location">
    <subcellularLocation>
        <location evidence="1">Cell membrane</location>
        <topology evidence="1">Multi-pass membrane protein</topology>
    </subcellularLocation>
</comment>
<feature type="transmembrane region" description="Helical" evidence="5">
    <location>
        <begin position="412"/>
        <end position="434"/>
    </location>
</feature>
<feature type="transmembrane region" description="Helical" evidence="5">
    <location>
        <begin position="220"/>
        <end position="241"/>
    </location>
</feature>
<organism evidence="8 9">
    <name type="scientific">bacterium (Candidatus Blackallbacteria) CG17_big_fil_post_rev_8_21_14_2_50_48_46</name>
    <dbReference type="NCBI Taxonomy" id="2014261"/>
    <lineage>
        <taxon>Bacteria</taxon>
        <taxon>Candidatus Blackallbacteria</taxon>
    </lineage>
</organism>
<evidence type="ECO:0000256" key="2">
    <source>
        <dbReference type="ARBA" id="ARBA00022692"/>
    </source>
</evidence>
<dbReference type="Proteomes" id="UP000231019">
    <property type="component" value="Unassembled WGS sequence"/>
</dbReference>
<feature type="transmembrane region" description="Helical" evidence="5">
    <location>
        <begin position="328"/>
        <end position="348"/>
    </location>
</feature>
<proteinExistence type="predicted"/>
<dbReference type="GO" id="GO:0005886">
    <property type="term" value="C:plasma membrane"/>
    <property type="evidence" value="ECO:0007669"/>
    <property type="project" value="UniProtKB-SubCell"/>
</dbReference>
<dbReference type="PROSITE" id="PS50929">
    <property type="entry name" value="ABC_TM1F"/>
    <property type="match status" value="1"/>
</dbReference>
<dbReference type="Pfam" id="PF00005">
    <property type="entry name" value="ABC_tran"/>
    <property type="match status" value="1"/>
</dbReference>
<keyword evidence="3 5" id="KW-1133">Transmembrane helix</keyword>
<dbReference type="InterPro" id="IPR027417">
    <property type="entry name" value="P-loop_NTPase"/>
</dbReference>
<keyword evidence="2 5" id="KW-0812">Transmembrane</keyword>
<sequence length="728" mass="81173">MGHHTMQRQDSESSFSADSLREALLWLSDAGLMSCDSAQLDLALSEALHHPGMSRQPLESLRYVAGVTGGCLNALSLTLKELLMHAKLQKPMILLCKPVSGQNILMALTAYRAFHYQVVIFSEQGTLTRWLPWHQLKHYLGLQLAEERLDCLMPQAQVFWGEKETVARHLSPKEHLIRLMRLERRDLFVVVIYSLLTGLLSLVVPVAIQALVNNVAFGALLQPIVILTLLVFGALSFLALLRTLRLNLVEIIQRRIFVRVAADLSERLLQVKLPFFDSRHGPELVNRFFDVLTVQKSTALLLVDGLAIILQTLTGMLLLAFYHPFLLGFDLMLMVFICVILFVLGWKAEPTAIKESKMKYDVAAWLEEMSSHLTPFRSHSGHQFARRRTDQLLRHYLKARQLHFRVVQRQHIGAYLLQAFASASLLGLGGWLVIERQLSIGQLVAAELVVATLLDGFAKFGKQLESYYDLLAALDKLGHLFEMPVEQVSPGLLVPKAQGIQVSLSEITLNSPAGGTLLSGLSLELKAGERVGILGANSWAAKALADALYASKIPDQGRIEMDGRDLRQLLPIDLRSQVALVRGLDILSGSIEDNLRLGQIDLSAQDLQTALRAVGLFERVQQLKEGLATPLSLSGFPLAPEELHRLMVARALLLRPRLLILDGVLDQLDWREKGPLAKYLFEETSMTVLVLTNKQEFLSFCDQAYALNAQGKLESLRFQQEISPQGGN</sequence>
<feature type="domain" description="ABC transporter" evidence="6">
    <location>
        <begin position="502"/>
        <end position="728"/>
    </location>
</feature>
<dbReference type="EMBL" id="PFFQ01000004">
    <property type="protein sequence ID" value="PIW19430.1"/>
    <property type="molecule type" value="Genomic_DNA"/>
</dbReference>
<evidence type="ECO:0000259" key="7">
    <source>
        <dbReference type="PROSITE" id="PS50929"/>
    </source>
</evidence>
<dbReference type="InterPro" id="IPR039421">
    <property type="entry name" value="Type_1_exporter"/>
</dbReference>
<name>A0A2M7GBB8_9BACT</name>
<accession>A0A2M7GBB8</accession>
<dbReference type="SUPFAM" id="SSF52540">
    <property type="entry name" value="P-loop containing nucleoside triphosphate hydrolases"/>
    <property type="match status" value="1"/>
</dbReference>
<dbReference type="Gene3D" id="3.40.50.300">
    <property type="entry name" value="P-loop containing nucleotide triphosphate hydrolases"/>
    <property type="match status" value="1"/>
</dbReference>
<evidence type="ECO:0000259" key="6">
    <source>
        <dbReference type="PROSITE" id="PS50893"/>
    </source>
</evidence>
<dbReference type="InterPro" id="IPR036640">
    <property type="entry name" value="ABC1_TM_sf"/>
</dbReference>
<dbReference type="SUPFAM" id="SSF90123">
    <property type="entry name" value="ABC transporter transmembrane region"/>
    <property type="match status" value="1"/>
</dbReference>
<evidence type="ECO:0000313" key="9">
    <source>
        <dbReference type="Proteomes" id="UP000231019"/>
    </source>
</evidence>
<feature type="transmembrane region" description="Helical" evidence="5">
    <location>
        <begin position="187"/>
        <end position="208"/>
    </location>
</feature>
<dbReference type="Pfam" id="PF00664">
    <property type="entry name" value="ABC_membrane"/>
    <property type="match status" value="1"/>
</dbReference>
<keyword evidence="4 5" id="KW-0472">Membrane</keyword>
<dbReference type="GO" id="GO:0015421">
    <property type="term" value="F:ABC-type oligopeptide transporter activity"/>
    <property type="evidence" value="ECO:0007669"/>
    <property type="project" value="TreeGrafter"/>
</dbReference>
<dbReference type="GO" id="GO:0005524">
    <property type="term" value="F:ATP binding"/>
    <property type="evidence" value="ECO:0007669"/>
    <property type="project" value="UniProtKB-KW"/>
</dbReference>
<dbReference type="InterPro" id="IPR003439">
    <property type="entry name" value="ABC_transporter-like_ATP-bd"/>
</dbReference>
<feature type="transmembrane region" description="Helical" evidence="5">
    <location>
        <begin position="299"/>
        <end position="322"/>
    </location>
</feature>
<dbReference type="Gene3D" id="1.20.1560.10">
    <property type="entry name" value="ABC transporter type 1, transmembrane domain"/>
    <property type="match status" value="1"/>
</dbReference>
<dbReference type="GO" id="GO:0016887">
    <property type="term" value="F:ATP hydrolysis activity"/>
    <property type="evidence" value="ECO:0007669"/>
    <property type="project" value="InterPro"/>
</dbReference>
<dbReference type="PANTHER" id="PTHR43394">
    <property type="entry name" value="ATP-DEPENDENT PERMEASE MDL1, MITOCHONDRIAL"/>
    <property type="match status" value="1"/>
</dbReference>